<reference evidence="1" key="1">
    <citation type="submission" date="2020-03" db="EMBL/GenBank/DDBJ databases">
        <title>The deep terrestrial virosphere.</title>
        <authorList>
            <person name="Holmfeldt K."/>
            <person name="Nilsson E."/>
            <person name="Simone D."/>
            <person name="Lopez-Fernandez M."/>
            <person name="Wu X."/>
            <person name="de Brujin I."/>
            <person name="Lundin D."/>
            <person name="Andersson A."/>
            <person name="Bertilsson S."/>
            <person name="Dopson M."/>
        </authorList>
    </citation>
    <scope>NUCLEOTIDE SEQUENCE</scope>
    <source>
        <strain evidence="1">MM415B01206</strain>
    </source>
</reference>
<proteinExistence type="predicted"/>
<evidence type="ECO:0000313" key="1">
    <source>
        <dbReference type="EMBL" id="QJA60053.1"/>
    </source>
</evidence>
<organism evidence="1">
    <name type="scientific">viral metagenome</name>
    <dbReference type="NCBI Taxonomy" id="1070528"/>
    <lineage>
        <taxon>unclassified sequences</taxon>
        <taxon>metagenomes</taxon>
        <taxon>organismal metagenomes</taxon>
    </lineage>
</organism>
<dbReference type="EMBL" id="MT141393">
    <property type="protein sequence ID" value="QJA60053.1"/>
    <property type="molecule type" value="Genomic_DNA"/>
</dbReference>
<accession>A0A6M3IRI3</accession>
<name>A0A6M3IRI3_9ZZZZ</name>
<dbReference type="AlphaFoldDB" id="A0A6M3IRI3"/>
<protein>
    <submittedName>
        <fullName evidence="1">Uncharacterized protein</fullName>
    </submittedName>
</protein>
<sequence length="70" mass="8021">MTDNNIEVIRAEIAKLEMRPGDRLIIKINDPYLIDEHRDMIFDQFGKAFPDHKIILINGDIDISVVGKGE</sequence>
<gene>
    <name evidence="1" type="ORF">MM415B01206_0022</name>
</gene>